<dbReference type="EMBL" id="JABMIG020000046">
    <property type="protein sequence ID" value="KAL3798359.1"/>
    <property type="molecule type" value="Genomic_DNA"/>
</dbReference>
<dbReference type="NCBIfam" id="TIGR00430">
    <property type="entry name" value="Q_tRNA_tgt"/>
    <property type="match status" value="1"/>
</dbReference>
<reference evidence="6 7" key="1">
    <citation type="journal article" date="2020" name="G3 (Bethesda)">
        <title>Improved Reference Genome for Cyclotella cryptica CCMP332, a Model for Cell Wall Morphogenesis, Salinity Adaptation, and Lipid Production in Diatoms (Bacillariophyta).</title>
        <authorList>
            <person name="Roberts W.R."/>
            <person name="Downey K.M."/>
            <person name="Ruck E.C."/>
            <person name="Traller J.C."/>
            <person name="Alverson A.J."/>
        </authorList>
    </citation>
    <scope>NUCLEOTIDE SEQUENCE [LARGE SCALE GENOMIC DNA]</scope>
    <source>
        <strain evidence="6 7">CCMP332</strain>
    </source>
</reference>
<keyword evidence="3" id="KW-0819">tRNA processing</keyword>
<accession>A0ABD3QEI8</accession>
<dbReference type="InterPro" id="IPR036511">
    <property type="entry name" value="TGT-like_sf"/>
</dbReference>
<evidence type="ECO:0000313" key="7">
    <source>
        <dbReference type="Proteomes" id="UP001516023"/>
    </source>
</evidence>
<dbReference type="InterPro" id="IPR002616">
    <property type="entry name" value="tRNA_ribo_trans-like"/>
</dbReference>
<evidence type="ECO:0000256" key="2">
    <source>
        <dbReference type="ARBA" id="ARBA00022679"/>
    </source>
</evidence>
<dbReference type="Gene3D" id="3.20.20.105">
    <property type="entry name" value="Queuine tRNA-ribosyltransferase-like"/>
    <property type="match status" value="1"/>
</dbReference>
<dbReference type="NCBIfam" id="TIGR00449">
    <property type="entry name" value="tgt_general"/>
    <property type="match status" value="1"/>
</dbReference>
<sequence>MTEAFFSARRRTCALNDPMIRSPGQSFRASPRRCLLRCLCTRFPPLPSPEDFPKWAFEPKPYFRFDILHQSKKSLARVGQITTPHGVIDTPGFVAVGTNAALKAIDFPSANNAGQQLIFSNTYHLMLHPGTDTIKEAGGIHKFTGRLNHPFITDSGGFQVFSLAYGSVQESLESGGELKRSKPRGNKRHWRSDVTGQNAVTVTEDHVIFKSYRDGSKVLLTPESSIQAQKAIGADIIIPLDELPPHHIDRDMLAKSLERSHRWEVRSLREHLKDSQTRQQAIFCVVHGGTDVQLRTKSLDYLTSLPWDGYAIGGSLGNGREELKTLLNWMMPLFNTEERKGKCRHLLGIADVQSVQNAVRMGVDTMDSAYPTKLARHGTLMTQAGLIRIKRGQHAKSYGIKIDDSCDCSTCIHYDRAYMCHLFKFFNFSESNEENLLYRNTHFVMNAAKANEPLGLQLASVHNIYFMNKMMAAIRSKIYDGEI</sequence>
<keyword evidence="7" id="KW-1185">Reference proteome</keyword>
<proteinExistence type="predicted"/>
<dbReference type="GO" id="GO:0046872">
    <property type="term" value="F:metal ion binding"/>
    <property type="evidence" value="ECO:0007669"/>
    <property type="project" value="UniProtKB-KW"/>
</dbReference>
<evidence type="ECO:0000256" key="4">
    <source>
        <dbReference type="ARBA" id="ARBA00022723"/>
    </source>
</evidence>
<evidence type="ECO:0000256" key="3">
    <source>
        <dbReference type="ARBA" id="ARBA00022694"/>
    </source>
</evidence>
<dbReference type="GO" id="GO:0016757">
    <property type="term" value="F:glycosyltransferase activity"/>
    <property type="evidence" value="ECO:0007669"/>
    <property type="project" value="UniProtKB-KW"/>
</dbReference>
<dbReference type="SUPFAM" id="SSF51713">
    <property type="entry name" value="tRNA-guanine transglycosylase"/>
    <property type="match status" value="1"/>
</dbReference>
<feature type="domain" description="tRNA-guanine(15) transglycosylase-like" evidence="5">
    <location>
        <begin position="75"/>
        <end position="425"/>
    </location>
</feature>
<dbReference type="GO" id="GO:0008033">
    <property type="term" value="P:tRNA processing"/>
    <property type="evidence" value="ECO:0007669"/>
    <property type="project" value="UniProtKB-KW"/>
</dbReference>
<name>A0ABD3QEI8_9STRA</name>
<evidence type="ECO:0000313" key="6">
    <source>
        <dbReference type="EMBL" id="KAL3798359.1"/>
    </source>
</evidence>
<keyword evidence="2" id="KW-0808">Transferase</keyword>
<dbReference type="PANTHER" id="PTHR43468:SF1">
    <property type="entry name" value="TRNA-GUANOSINE(34) QUEUINE TRANSGLYCOSYLASE"/>
    <property type="match status" value="1"/>
</dbReference>
<evidence type="ECO:0000259" key="5">
    <source>
        <dbReference type="Pfam" id="PF01702"/>
    </source>
</evidence>
<evidence type="ECO:0000256" key="1">
    <source>
        <dbReference type="ARBA" id="ARBA00022676"/>
    </source>
</evidence>
<dbReference type="AlphaFoldDB" id="A0ABD3QEI8"/>
<dbReference type="Proteomes" id="UP001516023">
    <property type="component" value="Unassembled WGS sequence"/>
</dbReference>
<protein>
    <recommendedName>
        <fullName evidence="5">tRNA-guanine(15) transglycosylase-like domain-containing protein</fullName>
    </recommendedName>
</protein>
<organism evidence="6 7">
    <name type="scientific">Cyclotella cryptica</name>
    <dbReference type="NCBI Taxonomy" id="29204"/>
    <lineage>
        <taxon>Eukaryota</taxon>
        <taxon>Sar</taxon>
        <taxon>Stramenopiles</taxon>
        <taxon>Ochrophyta</taxon>
        <taxon>Bacillariophyta</taxon>
        <taxon>Coscinodiscophyceae</taxon>
        <taxon>Thalassiosirophycidae</taxon>
        <taxon>Stephanodiscales</taxon>
        <taxon>Stephanodiscaceae</taxon>
        <taxon>Cyclotella</taxon>
    </lineage>
</organism>
<comment type="caution">
    <text evidence="6">The sequence shown here is derived from an EMBL/GenBank/DDBJ whole genome shotgun (WGS) entry which is preliminary data.</text>
</comment>
<gene>
    <name evidence="6" type="ORF">HJC23_005012</name>
</gene>
<keyword evidence="4" id="KW-0479">Metal-binding</keyword>
<dbReference type="Pfam" id="PF01702">
    <property type="entry name" value="TGT"/>
    <property type="match status" value="1"/>
</dbReference>
<keyword evidence="1" id="KW-0328">Glycosyltransferase</keyword>
<dbReference type="InterPro" id="IPR004803">
    <property type="entry name" value="TGT"/>
</dbReference>
<dbReference type="PANTHER" id="PTHR43468">
    <property type="match status" value="1"/>
</dbReference>